<reference evidence="1 2" key="1">
    <citation type="submission" date="2020-04" db="EMBL/GenBank/DDBJ databases">
        <title>CFH 90308 Microbacterium sp.</title>
        <authorList>
            <person name="Nie G."/>
            <person name="Ming H."/>
            <person name="Xia T."/>
        </authorList>
    </citation>
    <scope>NUCLEOTIDE SEQUENCE [LARGE SCALE GENOMIC DNA]</scope>
    <source>
        <strain evidence="1 2">CFH 90308</strain>
    </source>
</reference>
<dbReference type="RefSeq" id="WP_168911069.1">
    <property type="nucleotide sequence ID" value="NZ_JABACI010000001.1"/>
</dbReference>
<gene>
    <name evidence="1" type="ORF">HF576_01825</name>
</gene>
<evidence type="ECO:0000313" key="2">
    <source>
        <dbReference type="Proteomes" id="UP001429745"/>
    </source>
</evidence>
<sequence>MELNWIAVLVAVLGAGGIGAAIREIASVVSLARKGVSGKEDKRREDIIAQRDHALALQAEAEAGERAADARADRERDRRIAWQEHAAHLRYQLRSLGVEPGRHPSIEDTENPLT</sequence>
<accession>A0ABX1K6E6</accession>
<name>A0ABX1K6E6_9MICO</name>
<evidence type="ECO:0000313" key="1">
    <source>
        <dbReference type="EMBL" id="NLP82577.1"/>
    </source>
</evidence>
<proteinExistence type="predicted"/>
<comment type="caution">
    <text evidence="1">The sequence shown here is derived from an EMBL/GenBank/DDBJ whole genome shotgun (WGS) entry which is preliminary data.</text>
</comment>
<dbReference type="EMBL" id="JABACI010000001">
    <property type="protein sequence ID" value="NLP82577.1"/>
    <property type="molecule type" value="Genomic_DNA"/>
</dbReference>
<dbReference type="Proteomes" id="UP001429745">
    <property type="component" value="Unassembled WGS sequence"/>
</dbReference>
<organism evidence="1 2">
    <name type="scientific">Microbacterium salsuginis</name>
    <dbReference type="NCBI Taxonomy" id="2722803"/>
    <lineage>
        <taxon>Bacteria</taxon>
        <taxon>Bacillati</taxon>
        <taxon>Actinomycetota</taxon>
        <taxon>Actinomycetes</taxon>
        <taxon>Micrococcales</taxon>
        <taxon>Microbacteriaceae</taxon>
        <taxon>Microbacterium</taxon>
    </lineage>
</organism>
<keyword evidence="2" id="KW-1185">Reference proteome</keyword>
<protein>
    <submittedName>
        <fullName evidence="1">Uncharacterized protein</fullName>
    </submittedName>
</protein>